<proteinExistence type="predicted"/>
<evidence type="ECO:0000313" key="2">
    <source>
        <dbReference type="Proteomes" id="UP000054018"/>
    </source>
</evidence>
<organism evidence="1 2">
    <name type="scientific">Pisolithus microcarpus 441</name>
    <dbReference type="NCBI Taxonomy" id="765257"/>
    <lineage>
        <taxon>Eukaryota</taxon>
        <taxon>Fungi</taxon>
        <taxon>Dikarya</taxon>
        <taxon>Basidiomycota</taxon>
        <taxon>Agaricomycotina</taxon>
        <taxon>Agaricomycetes</taxon>
        <taxon>Agaricomycetidae</taxon>
        <taxon>Boletales</taxon>
        <taxon>Sclerodermatineae</taxon>
        <taxon>Pisolithaceae</taxon>
        <taxon>Pisolithus</taxon>
    </lineage>
</organism>
<dbReference type="HOGENOM" id="CLU_202736_0_0_1"/>
<gene>
    <name evidence="1" type="ORF">PISMIDRAFT_19834</name>
</gene>
<name>A0A0C9YT54_9AGAM</name>
<protein>
    <submittedName>
        <fullName evidence="1">Uncharacterized protein</fullName>
    </submittedName>
</protein>
<dbReference type="Proteomes" id="UP000054018">
    <property type="component" value="Unassembled WGS sequence"/>
</dbReference>
<dbReference type="EMBL" id="KN834310">
    <property type="protein sequence ID" value="KIK11068.1"/>
    <property type="molecule type" value="Genomic_DNA"/>
</dbReference>
<dbReference type="STRING" id="765257.A0A0C9YT54"/>
<keyword evidence="2" id="KW-1185">Reference proteome</keyword>
<reference evidence="2" key="2">
    <citation type="submission" date="2015-01" db="EMBL/GenBank/DDBJ databases">
        <title>Evolutionary Origins and Diversification of the Mycorrhizal Mutualists.</title>
        <authorList>
            <consortium name="DOE Joint Genome Institute"/>
            <consortium name="Mycorrhizal Genomics Consortium"/>
            <person name="Kohler A."/>
            <person name="Kuo A."/>
            <person name="Nagy L.G."/>
            <person name="Floudas D."/>
            <person name="Copeland A."/>
            <person name="Barry K.W."/>
            <person name="Cichocki N."/>
            <person name="Veneault-Fourrey C."/>
            <person name="LaButti K."/>
            <person name="Lindquist E.A."/>
            <person name="Lipzen A."/>
            <person name="Lundell T."/>
            <person name="Morin E."/>
            <person name="Murat C."/>
            <person name="Riley R."/>
            <person name="Ohm R."/>
            <person name="Sun H."/>
            <person name="Tunlid A."/>
            <person name="Henrissat B."/>
            <person name="Grigoriev I.V."/>
            <person name="Hibbett D.S."/>
            <person name="Martin F."/>
        </authorList>
    </citation>
    <scope>NUCLEOTIDE SEQUENCE [LARGE SCALE GENOMIC DNA]</scope>
    <source>
        <strain evidence="2">441</strain>
    </source>
</reference>
<sequence>MKSLPNSTNGQRFLRIFNKDNQDFLEMGLDATFGLQVLKVSGFIVHTISAGRNPLVLERRKSVSGGPLRRD</sequence>
<reference evidence="1 2" key="1">
    <citation type="submission" date="2014-04" db="EMBL/GenBank/DDBJ databases">
        <authorList>
            <consortium name="DOE Joint Genome Institute"/>
            <person name="Kuo A."/>
            <person name="Kohler A."/>
            <person name="Costa M.D."/>
            <person name="Nagy L.G."/>
            <person name="Floudas D."/>
            <person name="Copeland A."/>
            <person name="Barry K.W."/>
            <person name="Cichocki N."/>
            <person name="Veneault-Fourrey C."/>
            <person name="LaButti K."/>
            <person name="Lindquist E.A."/>
            <person name="Lipzen A."/>
            <person name="Lundell T."/>
            <person name="Morin E."/>
            <person name="Murat C."/>
            <person name="Sun H."/>
            <person name="Tunlid A."/>
            <person name="Henrissat B."/>
            <person name="Grigoriev I.V."/>
            <person name="Hibbett D.S."/>
            <person name="Martin F."/>
            <person name="Nordberg H.P."/>
            <person name="Cantor M.N."/>
            <person name="Hua S.X."/>
        </authorList>
    </citation>
    <scope>NUCLEOTIDE SEQUENCE [LARGE SCALE GENOMIC DNA]</scope>
    <source>
        <strain evidence="1 2">441</strain>
    </source>
</reference>
<dbReference type="AlphaFoldDB" id="A0A0C9YT54"/>
<accession>A0A0C9YT54</accession>
<evidence type="ECO:0000313" key="1">
    <source>
        <dbReference type="EMBL" id="KIK11068.1"/>
    </source>
</evidence>